<evidence type="ECO:0000313" key="2">
    <source>
        <dbReference type="Proteomes" id="UP000054928"/>
    </source>
</evidence>
<organism evidence="1 2">
    <name type="scientific">Plasmopara halstedii</name>
    <name type="common">Downy mildew of sunflower</name>
    <dbReference type="NCBI Taxonomy" id="4781"/>
    <lineage>
        <taxon>Eukaryota</taxon>
        <taxon>Sar</taxon>
        <taxon>Stramenopiles</taxon>
        <taxon>Oomycota</taxon>
        <taxon>Peronosporomycetes</taxon>
        <taxon>Peronosporales</taxon>
        <taxon>Peronosporaceae</taxon>
        <taxon>Plasmopara</taxon>
    </lineage>
</organism>
<evidence type="ECO:0000313" key="1">
    <source>
        <dbReference type="EMBL" id="CEG39375.1"/>
    </source>
</evidence>
<keyword evidence="2" id="KW-1185">Reference proteome</keyword>
<sequence length="57" mass="6381">MVVSATLLKAIVTYVLMDKQVDLVMLGLSGNRVRSSCKCENEYCQRSSLGVNPMDWQ</sequence>
<dbReference type="Proteomes" id="UP000054928">
    <property type="component" value="Unassembled WGS sequence"/>
</dbReference>
<name>A0A0P1AE98_PLAHL</name>
<dbReference type="AlphaFoldDB" id="A0A0P1AE98"/>
<protein>
    <submittedName>
        <fullName evidence="1">Uncharacterized protein</fullName>
    </submittedName>
</protein>
<dbReference type="GeneID" id="36404681"/>
<accession>A0A0P1AE98</accession>
<dbReference type="EMBL" id="CCYD01000428">
    <property type="protein sequence ID" value="CEG39375.1"/>
    <property type="molecule type" value="Genomic_DNA"/>
</dbReference>
<reference evidence="2" key="1">
    <citation type="submission" date="2014-09" db="EMBL/GenBank/DDBJ databases">
        <authorList>
            <person name="Sharma Rahul"/>
            <person name="Thines Marco"/>
        </authorList>
    </citation>
    <scope>NUCLEOTIDE SEQUENCE [LARGE SCALE GENOMIC DNA]</scope>
</reference>
<dbReference type="RefSeq" id="XP_024575744.1">
    <property type="nucleotide sequence ID" value="XM_024724916.1"/>
</dbReference>
<proteinExistence type="predicted"/>